<keyword evidence="1" id="KW-0732">Signal</keyword>
<evidence type="ECO:0000313" key="3">
    <source>
        <dbReference type="EMBL" id="MBK9985271.1"/>
    </source>
</evidence>
<evidence type="ECO:0000256" key="1">
    <source>
        <dbReference type="SAM" id="SignalP"/>
    </source>
</evidence>
<reference evidence="3 4" key="1">
    <citation type="submission" date="2020-10" db="EMBL/GenBank/DDBJ databases">
        <title>Connecting structure to function with the recovery of over 1000 high-quality activated sludge metagenome-assembled genomes encoding full-length rRNA genes using long-read sequencing.</title>
        <authorList>
            <person name="Singleton C.M."/>
            <person name="Petriglieri F."/>
            <person name="Kristensen J.M."/>
            <person name="Kirkegaard R.H."/>
            <person name="Michaelsen T.Y."/>
            <person name="Andersen M.H."/>
            <person name="Karst S.M."/>
            <person name="Dueholm M.S."/>
            <person name="Nielsen P.H."/>
            <person name="Albertsen M."/>
        </authorList>
    </citation>
    <scope>NUCLEOTIDE SEQUENCE [LARGE SCALE GENOMIC DNA]</scope>
    <source>
        <strain evidence="3">Ribe_18-Q3-R11-54_MAXAC.273</strain>
    </source>
</reference>
<feature type="chain" id="PRO_5039331024" description="Ferritin-like diiron domain-containing protein" evidence="1">
    <location>
        <begin position="24"/>
        <end position="228"/>
    </location>
</feature>
<organism evidence="3 4">
    <name type="scientific">Candidatus Opimibacter skivensis</name>
    <dbReference type="NCBI Taxonomy" id="2982028"/>
    <lineage>
        <taxon>Bacteria</taxon>
        <taxon>Pseudomonadati</taxon>
        <taxon>Bacteroidota</taxon>
        <taxon>Saprospiria</taxon>
        <taxon>Saprospirales</taxon>
        <taxon>Saprospiraceae</taxon>
        <taxon>Candidatus Opimibacter</taxon>
    </lineage>
</organism>
<protein>
    <recommendedName>
        <fullName evidence="2">Ferritin-like diiron domain-containing protein</fullName>
    </recommendedName>
</protein>
<name>A0A9D7XSR0_9BACT</name>
<comment type="caution">
    <text evidence="3">The sequence shown here is derived from an EMBL/GenBank/DDBJ whole genome shotgun (WGS) entry which is preliminary data.</text>
</comment>
<dbReference type="AlphaFoldDB" id="A0A9D7XSR0"/>
<accession>A0A9D7XSR0</accession>
<dbReference type="InterPro" id="IPR009078">
    <property type="entry name" value="Ferritin-like_SF"/>
</dbReference>
<feature type="signal peptide" evidence="1">
    <location>
        <begin position="1"/>
        <end position="23"/>
    </location>
</feature>
<dbReference type="PANTHER" id="PTHR33746">
    <property type="entry name" value="RUBRERYTHRIN"/>
    <property type="match status" value="1"/>
</dbReference>
<dbReference type="Gene3D" id="1.20.1260.10">
    <property type="match status" value="1"/>
</dbReference>
<dbReference type="EMBL" id="JADKGY010000035">
    <property type="protein sequence ID" value="MBK9985271.1"/>
    <property type="molecule type" value="Genomic_DNA"/>
</dbReference>
<dbReference type="InterPro" id="IPR009040">
    <property type="entry name" value="Ferritin-like_diiron"/>
</dbReference>
<dbReference type="GO" id="GO:0016491">
    <property type="term" value="F:oxidoreductase activity"/>
    <property type="evidence" value="ECO:0007669"/>
    <property type="project" value="InterPro"/>
</dbReference>
<dbReference type="SUPFAM" id="SSF47240">
    <property type="entry name" value="Ferritin-like"/>
    <property type="match status" value="1"/>
</dbReference>
<dbReference type="GO" id="GO:0046872">
    <property type="term" value="F:metal ion binding"/>
    <property type="evidence" value="ECO:0007669"/>
    <property type="project" value="InterPro"/>
</dbReference>
<dbReference type="Pfam" id="PF02915">
    <property type="entry name" value="Rubrerythrin"/>
    <property type="match status" value="1"/>
</dbReference>
<dbReference type="Proteomes" id="UP000808337">
    <property type="component" value="Unassembled WGS sequence"/>
</dbReference>
<dbReference type="InterPro" id="IPR052753">
    <property type="entry name" value="Rbr2/Nigerythrin"/>
</dbReference>
<dbReference type="PANTHER" id="PTHR33746:SF4">
    <property type="entry name" value="RUBRERYTHRIN"/>
    <property type="match status" value="1"/>
</dbReference>
<evidence type="ECO:0000259" key="2">
    <source>
        <dbReference type="PROSITE" id="PS50905"/>
    </source>
</evidence>
<proteinExistence type="predicted"/>
<dbReference type="PROSITE" id="PS50905">
    <property type="entry name" value="FERRITIN_LIKE"/>
    <property type="match status" value="1"/>
</dbReference>
<dbReference type="InterPro" id="IPR012347">
    <property type="entry name" value="Ferritin-like"/>
</dbReference>
<dbReference type="InterPro" id="IPR003251">
    <property type="entry name" value="Rr_diiron-bd_dom"/>
</dbReference>
<gene>
    <name evidence="3" type="ORF">IPP15_23510</name>
</gene>
<feature type="domain" description="Ferritin-like diiron" evidence="2">
    <location>
        <begin position="41"/>
        <end position="184"/>
    </location>
</feature>
<evidence type="ECO:0000313" key="4">
    <source>
        <dbReference type="Proteomes" id="UP000808337"/>
    </source>
</evidence>
<sequence length="228" mass="25175">MKKTSIVLMTVATFLIVLFLALAGSAQDNNEMQQPTANKEVGSKTISYEDMQQAYASEITASAKYESYSKKAEAEGYPQIAMLFKATSTAEMVHAINHKAVLEEQGQPVPYIMPEFMVKSTVENLNDALGGESYEITNIYPAFMSNADEGGDQMALVSLVYAYKTELKHKVFYEKALAALKSNDVQSLPMVYYVCPTCGNTYDTMPPQRCAISLTSTEKFVTIDDLTL</sequence>
<dbReference type="CDD" id="cd01041">
    <property type="entry name" value="Rubrerythrin"/>
    <property type="match status" value="1"/>
</dbReference>